<feature type="compositionally biased region" description="Polar residues" evidence="1">
    <location>
        <begin position="88"/>
        <end position="98"/>
    </location>
</feature>
<dbReference type="EMBL" id="CAIIXF020000009">
    <property type="protein sequence ID" value="CAH1794541.1"/>
    <property type="molecule type" value="Genomic_DNA"/>
</dbReference>
<feature type="compositionally biased region" description="Low complexity" evidence="1">
    <location>
        <begin position="124"/>
        <end position="135"/>
    </location>
</feature>
<feature type="non-terminal residue" evidence="3">
    <location>
        <position position="503"/>
    </location>
</feature>
<keyword evidence="4" id="KW-1185">Reference proteome</keyword>
<gene>
    <name evidence="3" type="ORF">OFUS_LOCUS19218</name>
</gene>
<evidence type="ECO:0000256" key="1">
    <source>
        <dbReference type="SAM" id="MobiDB-lite"/>
    </source>
</evidence>
<proteinExistence type="predicted"/>
<dbReference type="AlphaFoldDB" id="A0A8S4PMH0"/>
<name>A0A8S4PMH0_OWEFU</name>
<feature type="transmembrane region" description="Helical" evidence="2">
    <location>
        <begin position="321"/>
        <end position="343"/>
    </location>
</feature>
<protein>
    <submittedName>
        <fullName evidence="3">Uncharacterized protein</fullName>
    </submittedName>
</protein>
<evidence type="ECO:0000313" key="4">
    <source>
        <dbReference type="Proteomes" id="UP000749559"/>
    </source>
</evidence>
<accession>A0A8S4PMH0</accession>
<dbReference type="Proteomes" id="UP000749559">
    <property type="component" value="Unassembled WGS sequence"/>
</dbReference>
<feature type="transmembrane region" description="Helical" evidence="2">
    <location>
        <begin position="292"/>
        <end position="314"/>
    </location>
</feature>
<dbReference type="OrthoDB" id="10070859at2759"/>
<feature type="compositionally biased region" description="Polar residues" evidence="1">
    <location>
        <begin position="230"/>
        <end position="245"/>
    </location>
</feature>
<reference evidence="3" key="1">
    <citation type="submission" date="2022-03" db="EMBL/GenBank/DDBJ databases">
        <authorList>
            <person name="Martin C."/>
        </authorList>
    </citation>
    <scope>NUCLEOTIDE SEQUENCE</scope>
</reference>
<organism evidence="3 4">
    <name type="scientific">Owenia fusiformis</name>
    <name type="common">Polychaete worm</name>
    <dbReference type="NCBI Taxonomy" id="6347"/>
    <lineage>
        <taxon>Eukaryota</taxon>
        <taxon>Metazoa</taxon>
        <taxon>Spiralia</taxon>
        <taxon>Lophotrochozoa</taxon>
        <taxon>Annelida</taxon>
        <taxon>Polychaeta</taxon>
        <taxon>Sedentaria</taxon>
        <taxon>Canalipalpata</taxon>
        <taxon>Sabellida</taxon>
        <taxon>Oweniida</taxon>
        <taxon>Oweniidae</taxon>
        <taxon>Owenia</taxon>
    </lineage>
</organism>
<evidence type="ECO:0000313" key="3">
    <source>
        <dbReference type="EMBL" id="CAH1794541.1"/>
    </source>
</evidence>
<feature type="region of interest" description="Disordered" evidence="1">
    <location>
        <begin position="416"/>
        <end position="503"/>
    </location>
</feature>
<keyword evidence="2" id="KW-1133">Transmembrane helix</keyword>
<feature type="compositionally biased region" description="Polar residues" evidence="1">
    <location>
        <begin position="50"/>
        <end position="63"/>
    </location>
</feature>
<comment type="caution">
    <text evidence="3">The sequence shown here is derived from an EMBL/GenBank/DDBJ whole genome shotgun (WGS) entry which is preliminary data.</text>
</comment>
<feature type="compositionally biased region" description="Low complexity" evidence="1">
    <location>
        <begin position="263"/>
        <end position="275"/>
    </location>
</feature>
<sequence>MASAVIRSIRSEQRVSRSSRGTIVRASGPSVNAAPVRGSSHVNYPDVVRANQQSASRQHQVNANRLIDCYMPKRRSRPASRDRVAQDTEPSPSTSGQHQDMGRPDGVPPPMVLEPRARRQTQGRSAPPVARAAASTRQSLDNIHRTSQENRLSMISSGSDFAINFSDEQELIRSGGEGPSNRIQTGILNPGITLLESETPRGNAALPDIVSSANLPPYTPRPNQHRGSRNDNQNRLSGNLTQTDISIDVRQTRSRRDPRRAPSVDSSRSSSKGCCSSENVFHCLTVLTTFRWVLVVLAMLGVCCVVTGIVLGALHMAGSSFLTLSLMFIGLGVMLVIVVGVGWKCTPLGHEPCHLLFNLGEHSTRDIAIERIRHPRDRNQWYAGTIYPEFRFRRPPPSYAASMQDYQNQQLLAQIRQQQRVDEQQSGEGPCMEGLPTSPPPSYRSQVSVARPGLHITFPDSSGEYPQSRPPTYRSTAGTLSRPGLPISMQPNADSVPSTSGLQ</sequence>
<keyword evidence="2" id="KW-0472">Membrane</keyword>
<evidence type="ECO:0000256" key="2">
    <source>
        <dbReference type="SAM" id="Phobius"/>
    </source>
</evidence>
<feature type="compositionally biased region" description="Polar residues" evidence="1">
    <location>
        <begin position="489"/>
        <end position="503"/>
    </location>
</feature>
<feature type="region of interest" description="Disordered" evidence="1">
    <location>
        <begin position="1"/>
        <end position="141"/>
    </location>
</feature>
<feature type="compositionally biased region" description="Basic and acidic residues" evidence="1">
    <location>
        <begin position="250"/>
        <end position="262"/>
    </location>
</feature>
<feature type="region of interest" description="Disordered" evidence="1">
    <location>
        <begin position="203"/>
        <end position="275"/>
    </location>
</feature>
<keyword evidence="2" id="KW-0812">Transmembrane</keyword>